<evidence type="ECO:0000256" key="4">
    <source>
        <dbReference type="SAM" id="MobiDB-lite"/>
    </source>
</evidence>
<accession>A0A438E2K2</accession>
<evidence type="ECO:0000313" key="6">
    <source>
        <dbReference type="Proteomes" id="UP000288805"/>
    </source>
</evidence>
<feature type="region of interest" description="Disordered" evidence="4">
    <location>
        <begin position="392"/>
        <end position="427"/>
    </location>
</feature>
<keyword evidence="3" id="KW-0934">Plastid</keyword>
<keyword evidence="2" id="KW-0150">Chloroplast</keyword>
<proteinExistence type="predicted"/>
<dbReference type="InterPro" id="IPR007378">
    <property type="entry name" value="Tic22-like"/>
</dbReference>
<dbReference type="Pfam" id="PF04278">
    <property type="entry name" value="Tic22"/>
    <property type="match status" value="1"/>
</dbReference>
<evidence type="ECO:0000256" key="1">
    <source>
        <dbReference type="ARBA" id="ARBA00004229"/>
    </source>
</evidence>
<evidence type="ECO:0000256" key="2">
    <source>
        <dbReference type="ARBA" id="ARBA00022528"/>
    </source>
</evidence>
<organism evidence="5 6">
    <name type="scientific">Vitis vinifera</name>
    <name type="common">Grape</name>
    <dbReference type="NCBI Taxonomy" id="29760"/>
    <lineage>
        <taxon>Eukaryota</taxon>
        <taxon>Viridiplantae</taxon>
        <taxon>Streptophyta</taxon>
        <taxon>Embryophyta</taxon>
        <taxon>Tracheophyta</taxon>
        <taxon>Spermatophyta</taxon>
        <taxon>Magnoliopsida</taxon>
        <taxon>eudicotyledons</taxon>
        <taxon>Gunneridae</taxon>
        <taxon>Pentapetalae</taxon>
        <taxon>rosids</taxon>
        <taxon>Vitales</taxon>
        <taxon>Vitaceae</taxon>
        <taxon>Viteae</taxon>
        <taxon>Vitis</taxon>
    </lineage>
</organism>
<reference evidence="5 6" key="1">
    <citation type="journal article" date="2018" name="PLoS Genet.">
        <title>Population sequencing reveals clonal diversity and ancestral inbreeding in the grapevine cultivar Chardonnay.</title>
        <authorList>
            <person name="Roach M.J."/>
            <person name="Johnson D.L."/>
            <person name="Bohlmann J."/>
            <person name="van Vuuren H.J."/>
            <person name="Jones S.J."/>
            <person name="Pretorius I.S."/>
            <person name="Schmidt S.A."/>
            <person name="Borneman A.R."/>
        </authorList>
    </citation>
    <scope>NUCLEOTIDE SEQUENCE [LARGE SCALE GENOMIC DNA]</scope>
    <source>
        <strain evidence="6">cv. Chardonnay</strain>
        <tissue evidence="5">Leaf</tissue>
    </source>
</reference>
<feature type="region of interest" description="Disordered" evidence="4">
    <location>
        <begin position="69"/>
        <end position="102"/>
    </location>
</feature>
<evidence type="ECO:0000256" key="3">
    <source>
        <dbReference type="ARBA" id="ARBA00022640"/>
    </source>
</evidence>
<dbReference type="AlphaFoldDB" id="A0A438E2K2"/>
<dbReference type="GO" id="GO:0015031">
    <property type="term" value="P:protein transport"/>
    <property type="evidence" value="ECO:0007669"/>
    <property type="project" value="InterPro"/>
</dbReference>
<feature type="compositionally biased region" description="Low complexity" evidence="4">
    <location>
        <begin position="71"/>
        <end position="82"/>
    </location>
</feature>
<dbReference type="EMBL" id="QGNW01001422">
    <property type="protein sequence ID" value="RVW41923.1"/>
    <property type="molecule type" value="Genomic_DNA"/>
</dbReference>
<sequence length="556" mass="61629">MDSPTQPQNPPHHHPLKAAHQFFCSTASNLLSFLPSKMTPFSPKPAPVCFPNPSKICVPLFFASPAPQLPSSESAQSNSASATKGESTEPGSAFPKDVRIGGLNTSGKGGGPAFVGQVFSMCDVSGNGIMAVSNHFDIPFISKRMPQRIKKMFATITKSDKNGPVFRFFMDLGDAVRYVKKLNIPSGGVGACRLDLAYGHFMEKPHLFRFVPNEKQVKAANKLLKKIPRNGGRKRIDGVPVFTAQNLDIAIATTDGIKWYTPYFFDKHTLDSILEQSIDHHFHHLIQSRHVQRRRDVIDDNLAAEVLEDNAESLWEPPEVQEVLDEVGHPGIPLSVISKAAEMQLLYAVDRVLLGNRWLRKATGIQPKFPYMVDSFEKRSAASFRRASASKRFVASPEMGNDNKDTEELGPSDPKLEDNTQRDQGQNSASWFPVWDLFNHPWSNKRQEPQNRSNARIEDASREHIKQELQLAPFLPKITMVGISAGESGMSKVNLKKTMEDLTKELEQADQENAVGCINSEFEVENRDPLFVANVGSYGSGLVARSPVPSVRGENN</sequence>
<evidence type="ECO:0000313" key="5">
    <source>
        <dbReference type="EMBL" id="RVW41923.1"/>
    </source>
</evidence>
<dbReference type="Proteomes" id="UP000288805">
    <property type="component" value="Unassembled WGS sequence"/>
</dbReference>
<gene>
    <name evidence="5" type="ORF">CK203_081547</name>
</gene>
<name>A0A438E2K2_VITVI</name>
<comment type="caution">
    <text evidence="5">The sequence shown here is derived from an EMBL/GenBank/DDBJ whole genome shotgun (WGS) entry which is preliminary data.</text>
</comment>
<dbReference type="PANTHER" id="PTHR35138">
    <property type="entry name" value="OS01G0225300 PROTEIN"/>
    <property type="match status" value="1"/>
</dbReference>
<dbReference type="PANTHER" id="PTHR35138:SF1">
    <property type="entry name" value="MYB-LIKE DOMAIN-CONTAINING PROTEIN"/>
    <property type="match status" value="1"/>
</dbReference>
<protein>
    <recommendedName>
        <fullName evidence="7">Tic22-like family protein</fullName>
    </recommendedName>
</protein>
<dbReference type="GO" id="GO:0009507">
    <property type="term" value="C:chloroplast"/>
    <property type="evidence" value="ECO:0007669"/>
    <property type="project" value="UniProtKB-SubCell"/>
</dbReference>
<evidence type="ECO:0008006" key="7">
    <source>
        <dbReference type="Google" id="ProtNLM"/>
    </source>
</evidence>
<comment type="subcellular location">
    <subcellularLocation>
        <location evidence="1">Plastid</location>
        <location evidence="1">Chloroplast</location>
    </subcellularLocation>
</comment>